<keyword evidence="2" id="KW-1185">Reference proteome</keyword>
<dbReference type="Pfam" id="PF14121">
    <property type="entry name" value="Porin_10"/>
    <property type="match status" value="1"/>
</dbReference>
<reference evidence="1 2" key="1">
    <citation type="submission" date="2011-07" db="EMBL/GenBank/DDBJ databases">
        <title>The complete genome of chromosome of Emticicia oligotrophica DSM 17448.</title>
        <authorList>
            <consortium name="US DOE Joint Genome Institute (JGI-PGF)"/>
            <person name="Lucas S."/>
            <person name="Han J."/>
            <person name="Lapidus A."/>
            <person name="Bruce D."/>
            <person name="Goodwin L."/>
            <person name="Pitluck S."/>
            <person name="Peters L."/>
            <person name="Kyrpides N."/>
            <person name="Mavromatis K."/>
            <person name="Ivanova N."/>
            <person name="Ovchinnikova G."/>
            <person name="Teshima H."/>
            <person name="Detter J.C."/>
            <person name="Tapia R."/>
            <person name="Han C."/>
            <person name="Land M."/>
            <person name="Hauser L."/>
            <person name="Markowitz V."/>
            <person name="Cheng J.-F."/>
            <person name="Hugenholtz P."/>
            <person name="Woyke T."/>
            <person name="Wu D."/>
            <person name="Tindall B."/>
            <person name="Pomrenke H."/>
            <person name="Brambilla E."/>
            <person name="Klenk H.-P."/>
            <person name="Eisen J.A."/>
        </authorList>
    </citation>
    <scope>NUCLEOTIDE SEQUENCE [LARGE SCALE GENOMIC DNA]</scope>
    <source>
        <strain evidence="1 2">DSM 17448</strain>
    </source>
</reference>
<name>A0ABN4AQW0_EMTOG</name>
<evidence type="ECO:0000313" key="2">
    <source>
        <dbReference type="Proteomes" id="UP000002875"/>
    </source>
</evidence>
<evidence type="ECO:0008006" key="3">
    <source>
        <dbReference type="Google" id="ProtNLM"/>
    </source>
</evidence>
<evidence type="ECO:0000313" key="1">
    <source>
        <dbReference type="EMBL" id="AFK04584.1"/>
    </source>
</evidence>
<gene>
    <name evidence="1" type="ordered locus">Emtol_3456</name>
</gene>
<sequence>MKQKYIILTFLLSVIYGFSYAQILDDSTKQVYGVKTVRYMLEDDILNNRKTFYNPDTSLTNFHLFDFSLQSGLLYQDLGNVGTAIKPLFFLPSTDVAKNLGYNAYAPYAFDVRKTTYFNTKSPYTNVHYVQSGGGTGIMHFIHSQNIKPRLNATLDVRRLAASKQYGAPQTREERSVDSWAALFHSNYESKDGKYIILGSYNHFNHAPLEQGGIKPLSDTVNFVAENSLGNYRDYLSKRTGAASRDWRNEWHIYHQYKLSNGFQVYHTLDYQKRRDLYTDVKFGSDSAASTSYYHLSPKSSKDTLSMDVRYRLLENKFGIKGIYKGFAYRLYFRQRFYNLKSDFGDDFRLKLKSETLLGGWANYFFPDSVRRAYAETEFGTNGNLRLQAEYLSPMIKLSFLQLSSPANILDEYFVSAAYRRNTSLKNVFSNNIGATTTILSGRWTFTPSANYSLIKNYIYYNQQAQATQTSVPISIFRVGLGLNYQWKKWSISNQSYFVANSEEQFIRMPRFTNNTQIAYTFLYAKTLLISTGLEIYYRTAYKADNFMPLNRQFYLQDQQLVWGTPVADAFADLKIKKVKLFFKFAHVNQGFPLNGYYVSSTYPGLRRTFYLGVNWPLFD</sequence>
<dbReference type="InterPro" id="IPR025631">
    <property type="entry name" value="Porin_10"/>
</dbReference>
<protein>
    <recommendedName>
        <fullName evidence="3">Porin</fullName>
    </recommendedName>
</protein>
<dbReference type="EMBL" id="CP002961">
    <property type="protein sequence ID" value="AFK04584.1"/>
    <property type="molecule type" value="Genomic_DNA"/>
</dbReference>
<dbReference type="RefSeq" id="WP_015030273.1">
    <property type="nucleotide sequence ID" value="NC_018748.1"/>
</dbReference>
<dbReference type="Proteomes" id="UP000002875">
    <property type="component" value="Chromosome"/>
</dbReference>
<proteinExistence type="predicted"/>
<organism evidence="1 2">
    <name type="scientific">Emticicia oligotrophica (strain DSM 17448 / CIP 109782 / MTCC 6937 / GPTSA100-15)</name>
    <dbReference type="NCBI Taxonomy" id="929562"/>
    <lineage>
        <taxon>Bacteria</taxon>
        <taxon>Pseudomonadati</taxon>
        <taxon>Bacteroidota</taxon>
        <taxon>Cytophagia</taxon>
        <taxon>Cytophagales</taxon>
        <taxon>Leadbetterellaceae</taxon>
        <taxon>Emticicia</taxon>
    </lineage>
</organism>
<accession>A0ABN4AQW0</accession>